<dbReference type="Gene3D" id="2.160.20.10">
    <property type="entry name" value="Single-stranded right-handed beta-helix, Pectin lyase-like"/>
    <property type="match status" value="3"/>
</dbReference>
<dbReference type="SMART" id="SM00710">
    <property type="entry name" value="PbH1"/>
    <property type="match status" value="7"/>
</dbReference>
<keyword evidence="1" id="KW-0732">Signal</keyword>
<reference evidence="3 4" key="1">
    <citation type="submission" date="2019-03" db="EMBL/GenBank/DDBJ databases">
        <title>Efficiently degradation of phenoxyalkanoic acid herbicides by Cupriavidus oxalaticus strain X32.</title>
        <authorList>
            <person name="Sheng X."/>
        </authorList>
    </citation>
    <scope>NUCLEOTIDE SEQUENCE [LARGE SCALE GENOMIC DNA]</scope>
    <source>
        <strain evidence="3 4">X32</strain>
        <plasmid evidence="3 4">unnamed1</plasmid>
    </source>
</reference>
<dbReference type="InterPro" id="IPR006626">
    <property type="entry name" value="PbH1"/>
</dbReference>
<protein>
    <recommendedName>
        <fullName evidence="2">Periplasmic copper-binding protein NosD beta helix domain-containing protein</fullName>
    </recommendedName>
</protein>
<dbReference type="AlphaFoldDB" id="A0A4P7LTE1"/>
<dbReference type="NCBIfam" id="TIGR03804">
    <property type="entry name" value="para_beta_helix"/>
    <property type="match status" value="1"/>
</dbReference>
<dbReference type="PROSITE" id="PS51318">
    <property type="entry name" value="TAT"/>
    <property type="match status" value="1"/>
</dbReference>
<dbReference type="Proteomes" id="UP000295294">
    <property type="component" value="Plasmid unnamed1"/>
</dbReference>
<evidence type="ECO:0000313" key="4">
    <source>
        <dbReference type="Proteomes" id="UP000295294"/>
    </source>
</evidence>
<dbReference type="SUPFAM" id="SSF51126">
    <property type="entry name" value="Pectin lyase-like"/>
    <property type="match status" value="2"/>
</dbReference>
<organism evidence="3 4">
    <name type="scientific">Cupriavidus oxalaticus</name>
    <dbReference type="NCBI Taxonomy" id="96344"/>
    <lineage>
        <taxon>Bacteria</taxon>
        <taxon>Pseudomonadati</taxon>
        <taxon>Pseudomonadota</taxon>
        <taxon>Betaproteobacteria</taxon>
        <taxon>Burkholderiales</taxon>
        <taxon>Burkholderiaceae</taxon>
        <taxon>Cupriavidus</taxon>
    </lineage>
</organism>
<dbReference type="InterPro" id="IPR012334">
    <property type="entry name" value="Pectin_lyas_fold"/>
</dbReference>
<dbReference type="InterPro" id="IPR022441">
    <property type="entry name" value="Para_beta_helix_rpt-2"/>
</dbReference>
<feature type="domain" description="Periplasmic copper-binding protein NosD beta helix" evidence="2">
    <location>
        <begin position="439"/>
        <end position="574"/>
    </location>
</feature>
<evidence type="ECO:0000313" key="3">
    <source>
        <dbReference type="EMBL" id="QBY55937.1"/>
    </source>
</evidence>
<evidence type="ECO:0000256" key="1">
    <source>
        <dbReference type="SAM" id="SignalP"/>
    </source>
</evidence>
<name>A0A4P7LTE1_9BURK</name>
<dbReference type="InterPro" id="IPR011050">
    <property type="entry name" value="Pectin_lyase_fold/virulence"/>
</dbReference>
<feature type="chain" id="PRO_5020888635" description="Periplasmic copper-binding protein NosD beta helix domain-containing protein" evidence="1">
    <location>
        <begin position="22"/>
        <end position="598"/>
    </location>
</feature>
<dbReference type="InterPro" id="IPR007742">
    <property type="entry name" value="NosD_dom"/>
</dbReference>
<dbReference type="Pfam" id="PF05048">
    <property type="entry name" value="NosD"/>
    <property type="match status" value="2"/>
</dbReference>
<feature type="signal peptide" evidence="1">
    <location>
        <begin position="1"/>
        <end position="21"/>
    </location>
</feature>
<accession>A0A4P7LTE1</accession>
<geneLocation type="plasmid" evidence="3">
    <name>unnamed1</name>
</geneLocation>
<dbReference type="KEGG" id="cox:E0W60_31360"/>
<proteinExistence type="predicted"/>
<keyword evidence="3" id="KW-0614">Plasmid</keyword>
<dbReference type="EMBL" id="CP038636">
    <property type="protein sequence ID" value="QBY55937.1"/>
    <property type="molecule type" value="Genomic_DNA"/>
</dbReference>
<dbReference type="InterPro" id="IPR006311">
    <property type="entry name" value="TAT_signal"/>
</dbReference>
<feature type="domain" description="Periplasmic copper-binding protein NosD beta helix" evidence="2">
    <location>
        <begin position="210"/>
        <end position="356"/>
    </location>
</feature>
<evidence type="ECO:0000259" key="2">
    <source>
        <dbReference type="Pfam" id="PF05048"/>
    </source>
</evidence>
<sequence length="598" mass="61646">MSERRRSFLARLVATAGAAQAGYMLPLADAKASTPEPRTPEALSLLDFMPDGMREDALTGKAAMDHTAAVQAALDSGVAVLTVPGRAVFRLTAPLTVRHKIRLVGNGELRFTAGIASAAAITVRKDGCEFDGIYLTNRNRLQSQTGGRNVGICFMANLGTVTRSTIQYFQNGVQAESNGEFHDYVIADNKILDCIGAGGGHANPGDNGEDRGDGITIWGCAATIVGNLVTAMAGQDCRVGIHVEGLANYHADSFPLQDNLCTISGNVVRGPFRRSIVSEQVSNATITGNTCQGATWWGIAVIRSHSNTVVANTVLYNRARTDQSGAAWKPVYAGIMLYGGCVQCVVSGNSVDLSRGYAVTAVCLQGLASDTVAQATQASSTNGTANVAMAAANPMIQVGQIITGAGVPPSTYVVSMAGTVLVASNGIAAGKPVLSFTANDRGQGNQVTGNSLFCNATNEADGIEVLYQDCPAINSNNMRGVGKHGIYAYGTSEPVINGNTLNGQNGTGSGIYLEASGTAAVVVGNVVAGFSAPRSCGIAAFNRSGGVISGNFVRGCTTDIDLFGTTSMSVTGNSSAGCTRHYSGGNSAGMMLANNIHK</sequence>
<gene>
    <name evidence="3" type="ORF">E0W60_31360</name>
</gene>
<dbReference type="OrthoDB" id="3659017at2"/>